<dbReference type="Pfam" id="PF18962">
    <property type="entry name" value="Por_Secre_tail"/>
    <property type="match status" value="1"/>
</dbReference>
<proteinExistence type="predicted"/>
<sequence length="607" mass="64966" precursor="true">MKTKILLLLLGCISSYSIYSQYSAPAAMEWATHCGASNTPDDYTTDMTADASGNIITAGYITGTAIFGSTTLMTGNLFYVSKTSPNGQILWAKEIPITVALPSVSTDASGNIYITGTLHHNGFYTYNFGSTTMNISSNESFSFIGKIDPNGNFLWAKVFNTTQSSDGRAIKADASGNIYLSTIFGSNVTIDGTPLSAGQYICKFNPSGTLIWASAIGGYAIKIDVNSTSEVYVAGSFSGNSAFAGLSSYSGSSDIFLTKLNASGVQQWVKQWGGSDSDFLGDMTLDASGNVYLCGNFQGTANFEAATYVSGGAENIFYMKTNSSGTVTWAKHLSSNGSSDMAHGIFADATGNVYLALEYRNTIQINGVGYPTYGWMDAMIVKTNSAGMPQWAYQFGGQYDDAAKGVYANASGEVFAAGEFSDEWGDWDVILDPFAGGYKDLTVFKLKMCTNQNAQIVQTGNSLSITPSISGGEYIWQTCDGTTIQGATASTFNPSSNGSYRVWINNNGCVSRTACKTFTASTVGLEETSYSFELFPNPTENEVTLQFNEQITLNELTIVTLAGQVLESIHDCSTKELTINLSKISNGTYLLKGKINGENFVRQIVKK</sequence>
<dbReference type="AlphaFoldDB" id="F2IJ00"/>
<dbReference type="KEGG" id="fte:Fluta_1871"/>
<feature type="chain" id="PRO_5003279923" description="Secretion system C-terminal sorting domain-containing protein" evidence="2">
    <location>
        <begin position="21"/>
        <end position="607"/>
    </location>
</feature>
<dbReference type="NCBIfam" id="TIGR04183">
    <property type="entry name" value="Por_Secre_tail"/>
    <property type="match status" value="1"/>
</dbReference>
<name>F2IJ00_FLUTR</name>
<dbReference type="OrthoDB" id="9811934at2"/>
<dbReference type="Gene3D" id="2.120.10.30">
    <property type="entry name" value="TolB, C-terminal domain"/>
    <property type="match status" value="1"/>
</dbReference>
<dbReference type="Proteomes" id="UP000007463">
    <property type="component" value="Chromosome"/>
</dbReference>
<evidence type="ECO:0000256" key="2">
    <source>
        <dbReference type="SAM" id="SignalP"/>
    </source>
</evidence>
<dbReference type="InterPro" id="IPR011042">
    <property type="entry name" value="6-blade_b-propeller_TolB-like"/>
</dbReference>
<evidence type="ECO:0000313" key="4">
    <source>
        <dbReference type="EMBL" id="AEA43858.1"/>
    </source>
</evidence>
<evidence type="ECO:0000256" key="1">
    <source>
        <dbReference type="ARBA" id="ARBA00022729"/>
    </source>
</evidence>
<dbReference type="InterPro" id="IPR052918">
    <property type="entry name" value="Motility_Chemotaxis_Reg"/>
</dbReference>
<dbReference type="eggNOG" id="COG1520">
    <property type="taxonomic scope" value="Bacteria"/>
</dbReference>
<dbReference type="STRING" id="755732.Fluta_1871"/>
<gene>
    <name evidence="4" type="ordered locus">Fluta_1871</name>
</gene>
<evidence type="ECO:0000259" key="3">
    <source>
        <dbReference type="Pfam" id="PF18962"/>
    </source>
</evidence>
<feature type="signal peptide" evidence="2">
    <location>
        <begin position="1"/>
        <end position="20"/>
    </location>
</feature>
<reference evidence="5" key="2">
    <citation type="submission" date="2011-02" db="EMBL/GenBank/DDBJ databases">
        <title>The complete genome of Fluviicola taffensis DSM 16823.</title>
        <authorList>
            <consortium name="US DOE Joint Genome Institute (JGI-PGF)"/>
            <person name="Lucas S."/>
            <person name="Copeland A."/>
            <person name="Lapidus A."/>
            <person name="Bruce D."/>
            <person name="Goodwin L."/>
            <person name="Pitluck S."/>
            <person name="Kyrpides N."/>
            <person name="Mavromatis K."/>
            <person name="Ivanova N."/>
            <person name="Mikhailova N."/>
            <person name="Pagani I."/>
            <person name="Chertkov O."/>
            <person name="Detter J.C."/>
            <person name="Han C."/>
            <person name="Tapia R."/>
            <person name="Land M."/>
            <person name="Hauser L."/>
            <person name="Markowitz V."/>
            <person name="Cheng J.-F."/>
            <person name="Hugenholtz P."/>
            <person name="Woyke T."/>
            <person name="Wu D."/>
            <person name="Tindall B."/>
            <person name="Pomrenke H.G."/>
            <person name="Brambilla E."/>
            <person name="Klenk H.-P."/>
            <person name="Eisen J.A."/>
        </authorList>
    </citation>
    <scope>NUCLEOTIDE SEQUENCE [LARGE SCALE GENOMIC DNA]</scope>
    <source>
        <strain evidence="5">DSM 16823 / RW262 / RW262</strain>
    </source>
</reference>
<reference evidence="4 5" key="1">
    <citation type="journal article" date="2011" name="Stand. Genomic Sci.">
        <title>Complete genome sequence of the gliding freshwater bacterium Fluviicola taffensis type strain (RW262).</title>
        <authorList>
            <person name="Woyke T."/>
            <person name="Chertkov O."/>
            <person name="Lapidus A."/>
            <person name="Nolan M."/>
            <person name="Lucas S."/>
            <person name="Del Rio T.G."/>
            <person name="Tice H."/>
            <person name="Cheng J.F."/>
            <person name="Tapia R."/>
            <person name="Han C."/>
            <person name="Goodwin L."/>
            <person name="Pitluck S."/>
            <person name="Liolios K."/>
            <person name="Pagani I."/>
            <person name="Ivanova N."/>
            <person name="Huntemann M."/>
            <person name="Mavromatis K."/>
            <person name="Mikhailova N."/>
            <person name="Pati A."/>
            <person name="Chen A."/>
            <person name="Palaniappan K."/>
            <person name="Land M."/>
            <person name="Hauser L."/>
            <person name="Brambilla E.M."/>
            <person name="Rohde M."/>
            <person name="Mwirichia R."/>
            <person name="Sikorski J."/>
            <person name="Tindall B.J."/>
            <person name="Goker M."/>
            <person name="Bristow J."/>
            <person name="Eisen J.A."/>
            <person name="Markowitz V."/>
            <person name="Hugenholtz P."/>
            <person name="Klenk H.P."/>
            <person name="Kyrpides N.C."/>
        </authorList>
    </citation>
    <scope>NUCLEOTIDE SEQUENCE [LARGE SCALE GENOMIC DNA]</scope>
    <source>
        <strain evidence="5">DSM 16823 / RW262 / RW262</strain>
    </source>
</reference>
<dbReference type="PANTHER" id="PTHR35580:SF1">
    <property type="entry name" value="PHYTASE-LIKE DOMAIN-CONTAINING PROTEIN"/>
    <property type="match status" value="1"/>
</dbReference>
<keyword evidence="1 2" id="KW-0732">Signal</keyword>
<dbReference type="HOGENOM" id="CLU_468290_0_0_10"/>
<dbReference type="RefSeq" id="WP_013686628.1">
    <property type="nucleotide sequence ID" value="NC_015321.1"/>
</dbReference>
<dbReference type="PANTHER" id="PTHR35580">
    <property type="entry name" value="CELL SURFACE GLYCOPROTEIN (S-LAYER PROTEIN)-LIKE PROTEIN"/>
    <property type="match status" value="1"/>
</dbReference>
<dbReference type="InterPro" id="IPR026444">
    <property type="entry name" value="Secre_tail"/>
</dbReference>
<protein>
    <recommendedName>
        <fullName evidence="3">Secretion system C-terminal sorting domain-containing protein</fullName>
    </recommendedName>
</protein>
<keyword evidence="5" id="KW-1185">Reference proteome</keyword>
<dbReference type="SUPFAM" id="SSF101898">
    <property type="entry name" value="NHL repeat"/>
    <property type="match status" value="1"/>
</dbReference>
<organism evidence="4 5">
    <name type="scientific">Fluviicola taffensis (strain DSM 16823 / NCIMB 13979 / RW262)</name>
    <dbReference type="NCBI Taxonomy" id="755732"/>
    <lineage>
        <taxon>Bacteria</taxon>
        <taxon>Pseudomonadati</taxon>
        <taxon>Bacteroidota</taxon>
        <taxon>Flavobacteriia</taxon>
        <taxon>Flavobacteriales</taxon>
        <taxon>Crocinitomicaceae</taxon>
        <taxon>Fluviicola</taxon>
    </lineage>
</organism>
<evidence type="ECO:0000313" key="5">
    <source>
        <dbReference type="Proteomes" id="UP000007463"/>
    </source>
</evidence>
<dbReference type="EMBL" id="CP002542">
    <property type="protein sequence ID" value="AEA43858.1"/>
    <property type="molecule type" value="Genomic_DNA"/>
</dbReference>
<accession>F2IJ00</accession>
<feature type="domain" description="Secretion system C-terminal sorting" evidence="3">
    <location>
        <begin position="534"/>
        <end position="604"/>
    </location>
</feature>